<evidence type="ECO:0000313" key="7">
    <source>
        <dbReference type="Proteomes" id="UP000318538"/>
    </source>
</evidence>
<proteinExistence type="inferred from homology"/>
<evidence type="ECO:0000256" key="1">
    <source>
        <dbReference type="ARBA" id="ARBA00008779"/>
    </source>
</evidence>
<keyword evidence="4" id="KW-1133">Transmembrane helix</keyword>
<gene>
    <name evidence="6" type="ORF">K227x_44640</name>
</gene>
<feature type="region of interest" description="Disordered" evidence="3">
    <location>
        <begin position="201"/>
        <end position="232"/>
    </location>
</feature>
<dbReference type="SUPFAM" id="SSF53649">
    <property type="entry name" value="Alkaline phosphatase-like"/>
    <property type="match status" value="1"/>
</dbReference>
<feature type="domain" description="Sulfatase N-terminal" evidence="5">
    <location>
        <begin position="256"/>
        <end position="529"/>
    </location>
</feature>
<organism evidence="6 7">
    <name type="scientific">Rubripirellula lacrimiformis</name>
    <dbReference type="NCBI Taxonomy" id="1930273"/>
    <lineage>
        <taxon>Bacteria</taxon>
        <taxon>Pseudomonadati</taxon>
        <taxon>Planctomycetota</taxon>
        <taxon>Planctomycetia</taxon>
        <taxon>Pirellulales</taxon>
        <taxon>Pirellulaceae</taxon>
        <taxon>Rubripirellula</taxon>
    </lineage>
</organism>
<keyword evidence="4" id="KW-0472">Membrane</keyword>
<dbReference type="Proteomes" id="UP000318538">
    <property type="component" value="Chromosome"/>
</dbReference>
<dbReference type="GO" id="GO:0004065">
    <property type="term" value="F:arylsulfatase activity"/>
    <property type="evidence" value="ECO:0007669"/>
    <property type="project" value="TreeGrafter"/>
</dbReference>
<name>A0A517NFX5_9BACT</name>
<dbReference type="InterPro" id="IPR050738">
    <property type="entry name" value="Sulfatase"/>
</dbReference>
<dbReference type="KEGG" id="rlc:K227x_44640"/>
<feature type="transmembrane region" description="Helical" evidence="4">
    <location>
        <begin position="41"/>
        <end position="60"/>
    </location>
</feature>
<dbReference type="PANTHER" id="PTHR42693">
    <property type="entry name" value="ARYLSULFATASE FAMILY MEMBER"/>
    <property type="match status" value="1"/>
</dbReference>
<feature type="transmembrane region" description="Helical" evidence="4">
    <location>
        <begin position="121"/>
        <end position="146"/>
    </location>
</feature>
<evidence type="ECO:0000256" key="3">
    <source>
        <dbReference type="SAM" id="MobiDB-lite"/>
    </source>
</evidence>
<feature type="transmembrane region" description="Helical" evidence="4">
    <location>
        <begin position="12"/>
        <end position="35"/>
    </location>
</feature>
<keyword evidence="2" id="KW-0378">Hydrolase</keyword>
<sequence>MTAPSTHRETRLFCLAVAASITMTMMVGVSAMGLWPQTSAGHITAVAIESIALLMPIAWLGCYGGVWMLRFGALLCGLAPMLWITDTFLWRWTGHHLWSSAMGHVATDLRDGLIGYLSPNIAWGIASLGGWYAAWIALAVWVDRYVAKRVDARWPPRTVGWTAGTATAIAWCVVGIGIPPAELAGRSSPLVSLRIRSIESDAPRRPQTTASNPPTPHLDVPTSDADTQRMSSAIQRREIQQRILSTTSSCTGADCPDVLIIVAESFRPELVSADGTPHLWQLAQQGIWCRQHFSGGNATNHGMFSLVSGLEAIWHSRPVRFTPPLNRLFRLAGYEVGFFAGHDDWRTFRMDGYIDSQHYDRFETQPHDSLASDRQATIRASEFLRRDPQSPRRPRLALLYLYATHATFDSYPEDRHFSPAADDRFPIPYPPRDRLEVWNRYRNAAVTVDRFIGAIATDRVGADECVIVVTGDHGEAFLEDGTIGHGTRLSPQQNMTPAIIRIPTASPRIIDAPTMHADILPTVLQACGITVNNPSAMDGIALQDASNQSLRERVLVTRNYFDDEVAVIQGDASMDTRANVSLTDAKFEGQGNAWSDWLKSRFPK</sequence>
<dbReference type="PANTHER" id="PTHR42693:SF53">
    <property type="entry name" value="ENDO-4-O-SULFATASE"/>
    <property type="match status" value="1"/>
</dbReference>
<feature type="transmembrane region" description="Helical" evidence="4">
    <location>
        <begin position="158"/>
        <end position="178"/>
    </location>
</feature>
<dbReference type="InterPro" id="IPR000917">
    <property type="entry name" value="Sulfatase_N"/>
</dbReference>
<dbReference type="EMBL" id="CP036525">
    <property type="protein sequence ID" value="QDT06057.1"/>
    <property type="molecule type" value="Genomic_DNA"/>
</dbReference>
<dbReference type="AlphaFoldDB" id="A0A517NFX5"/>
<protein>
    <submittedName>
        <fullName evidence="6">Sulfatase</fullName>
    </submittedName>
</protein>
<dbReference type="Pfam" id="PF00884">
    <property type="entry name" value="Sulfatase"/>
    <property type="match status" value="1"/>
</dbReference>
<keyword evidence="7" id="KW-1185">Reference proteome</keyword>
<feature type="transmembrane region" description="Helical" evidence="4">
    <location>
        <begin position="67"/>
        <end position="85"/>
    </location>
</feature>
<dbReference type="RefSeq" id="WP_145172483.1">
    <property type="nucleotide sequence ID" value="NZ_CP036525.1"/>
</dbReference>
<comment type="similarity">
    <text evidence="1">Belongs to the sulfatase family.</text>
</comment>
<evidence type="ECO:0000313" key="6">
    <source>
        <dbReference type="EMBL" id="QDT06057.1"/>
    </source>
</evidence>
<dbReference type="OrthoDB" id="9766107at2"/>
<evidence type="ECO:0000256" key="2">
    <source>
        <dbReference type="ARBA" id="ARBA00022801"/>
    </source>
</evidence>
<reference evidence="6 7" key="1">
    <citation type="submission" date="2019-02" db="EMBL/GenBank/DDBJ databases">
        <title>Deep-cultivation of Planctomycetes and their phenomic and genomic characterization uncovers novel biology.</title>
        <authorList>
            <person name="Wiegand S."/>
            <person name="Jogler M."/>
            <person name="Boedeker C."/>
            <person name="Pinto D."/>
            <person name="Vollmers J."/>
            <person name="Rivas-Marin E."/>
            <person name="Kohn T."/>
            <person name="Peeters S.H."/>
            <person name="Heuer A."/>
            <person name="Rast P."/>
            <person name="Oberbeckmann S."/>
            <person name="Bunk B."/>
            <person name="Jeske O."/>
            <person name="Meyerdierks A."/>
            <person name="Storesund J.E."/>
            <person name="Kallscheuer N."/>
            <person name="Luecker S."/>
            <person name="Lage O.M."/>
            <person name="Pohl T."/>
            <person name="Merkel B.J."/>
            <person name="Hornburger P."/>
            <person name="Mueller R.-W."/>
            <person name="Bruemmer F."/>
            <person name="Labrenz M."/>
            <person name="Spormann A.M."/>
            <person name="Op den Camp H."/>
            <person name="Overmann J."/>
            <person name="Amann R."/>
            <person name="Jetten M.S.M."/>
            <person name="Mascher T."/>
            <person name="Medema M.H."/>
            <person name="Devos D.P."/>
            <person name="Kaster A.-K."/>
            <person name="Ovreas L."/>
            <person name="Rohde M."/>
            <person name="Galperin M.Y."/>
            <person name="Jogler C."/>
        </authorList>
    </citation>
    <scope>NUCLEOTIDE SEQUENCE [LARGE SCALE GENOMIC DNA]</scope>
    <source>
        <strain evidence="6 7">K22_7</strain>
    </source>
</reference>
<keyword evidence="4" id="KW-0812">Transmembrane</keyword>
<dbReference type="Gene3D" id="3.40.720.10">
    <property type="entry name" value="Alkaline Phosphatase, subunit A"/>
    <property type="match status" value="1"/>
</dbReference>
<evidence type="ECO:0000256" key="4">
    <source>
        <dbReference type="SAM" id="Phobius"/>
    </source>
</evidence>
<accession>A0A517NFX5</accession>
<dbReference type="InterPro" id="IPR017850">
    <property type="entry name" value="Alkaline_phosphatase_core_sf"/>
</dbReference>
<evidence type="ECO:0000259" key="5">
    <source>
        <dbReference type="Pfam" id="PF00884"/>
    </source>
</evidence>